<protein>
    <submittedName>
        <fullName evidence="5">RND family efflux transporter MFP subunit</fullName>
    </submittedName>
</protein>
<dbReference type="Gene3D" id="2.40.30.170">
    <property type="match status" value="1"/>
</dbReference>
<evidence type="ECO:0000259" key="2">
    <source>
        <dbReference type="Pfam" id="PF25876"/>
    </source>
</evidence>
<evidence type="ECO:0000256" key="1">
    <source>
        <dbReference type="ARBA" id="ARBA00009477"/>
    </source>
</evidence>
<dbReference type="SUPFAM" id="SSF111369">
    <property type="entry name" value="HlyD-like secretion proteins"/>
    <property type="match status" value="1"/>
</dbReference>
<evidence type="ECO:0000313" key="5">
    <source>
        <dbReference type="EMBL" id="TWI61177.1"/>
    </source>
</evidence>
<dbReference type="FunFam" id="2.40.30.170:FF:000010">
    <property type="entry name" value="Efflux RND transporter periplasmic adaptor subunit"/>
    <property type="match status" value="1"/>
</dbReference>
<dbReference type="PANTHER" id="PTHR30469:SF37">
    <property type="entry name" value="RAGD PROTEIN"/>
    <property type="match status" value="1"/>
</dbReference>
<dbReference type="RefSeq" id="WP_145652710.1">
    <property type="nucleotide sequence ID" value="NZ_VLLB01000012.1"/>
</dbReference>
<gene>
    <name evidence="5" type="ORF">IP91_04764</name>
</gene>
<dbReference type="Proteomes" id="UP000318431">
    <property type="component" value="Unassembled WGS sequence"/>
</dbReference>
<dbReference type="Gene3D" id="2.40.420.20">
    <property type="match status" value="1"/>
</dbReference>
<proteinExistence type="inferred from homology"/>
<dbReference type="AlphaFoldDB" id="A0A562QWN1"/>
<dbReference type="NCBIfam" id="TIGR01730">
    <property type="entry name" value="RND_mfp"/>
    <property type="match status" value="1"/>
</dbReference>
<dbReference type="PANTHER" id="PTHR30469">
    <property type="entry name" value="MULTIDRUG RESISTANCE PROTEIN MDTA"/>
    <property type="match status" value="1"/>
</dbReference>
<dbReference type="Gene3D" id="2.40.50.100">
    <property type="match status" value="1"/>
</dbReference>
<sequence>MPSKFKPTAIAAAAAVLVIAVVATGIVSRRSHADQLQRSTSERAIPTVALLTPAPAAADALELPARIEAWSRAPIYARVSGYLQKWNVDIGTPVKAGQTLAIIETPDQDQQLLQAKAELATARSNLVLAKSTAERWQDLLEAKAVSNQEVDERVGDYAAKKSNVEALQANVQRLSTLQRYSRLVAPFDGVVTARNTDVGNLISVGGAAGSELFVVSDLRKLRVYVNVPQRQLARIQPGSKAQITVPERPGQEFTATVQSLAQAISASSGTMLVQLAVDNQDGALVPGAFANARFDSAGASDAVSVPPGSLIVGKNGVQVATVDGSSKVRLQPVTIARDLGNAVQLAGLAPGVRVIANPPDGVANGDPVRVAK</sequence>
<comment type="caution">
    <text evidence="5">The sequence shown here is derived from an EMBL/GenBank/DDBJ whole genome shotgun (WGS) entry which is preliminary data.</text>
</comment>
<name>A0A562QWN1_9BURK</name>
<feature type="domain" description="Multidrug resistance protein MdtA-like alpha-helical hairpin" evidence="2">
    <location>
        <begin position="111"/>
        <end position="172"/>
    </location>
</feature>
<comment type="similarity">
    <text evidence="1">Belongs to the membrane fusion protein (MFP) (TC 8.A.1) family.</text>
</comment>
<reference evidence="5 6" key="1">
    <citation type="journal article" date="2015" name="Stand. Genomic Sci.">
        <title>Genomic Encyclopedia of Bacterial and Archaeal Type Strains, Phase III: the genomes of soil and plant-associated and newly described type strains.</title>
        <authorList>
            <person name="Whitman W.B."/>
            <person name="Woyke T."/>
            <person name="Klenk H.P."/>
            <person name="Zhou Y."/>
            <person name="Lilburn T.G."/>
            <person name="Beck B.J."/>
            <person name="De Vos P."/>
            <person name="Vandamme P."/>
            <person name="Eisen J.A."/>
            <person name="Garrity G."/>
            <person name="Hugenholtz P."/>
            <person name="Kyrpides N.C."/>
        </authorList>
    </citation>
    <scope>NUCLEOTIDE SEQUENCE [LARGE SCALE GENOMIC DNA]</scope>
    <source>
        <strain evidence="5 6">CGMCC 1.10822</strain>
    </source>
</reference>
<dbReference type="InterPro" id="IPR058792">
    <property type="entry name" value="Beta-barrel_RND_2"/>
</dbReference>
<dbReference type="GO" id="GO:1990281">
    <property type="term" value="C:efflux pump complex"/>
    <property type="evidence" value="ECO:0007669"/>
    <property type="project" value="TreeGrafter"/>
</dbReference>
<dbReference type="GO" id="GO:0015562">
    <property type="term" value="F:efflux transmembrane transporter activity"/>
    <property type="evidence" value="ECO:0007669"/>
    <property type="project" value="TreeGrafter"/>
</dbReference>
<dbReference type="InterPro" id="IPR006143">
    <property type="entry name" value="RND_pump_MFP"/>
</dbReference>
<evidence type="ECO:0000259" key="3">
    <source>
        <dbReference type="Pfam" id="PF25917"/>
    </source>
</evidence>
<dbReference type="InterPro" id="IPR058625">
    <property type="entry name" value="MdtA-like_BSH"/>
</dbReference>
<accession>A0A562QWN1</accession>
<feature type="domain" description="Multidrug resistance protein MdtA-like barrel-sandwich hybrid" evidence="3">
    <location>
        <begin position="73"/>
        <end position="208"/>
    </location>
</feature>
<dbReference type="Gene3D" id="1.10.287.470">
    <property type="entry name" value="Helix hairpin bin"/>
    <property type="match status" value="1"/>
</dbReference>
<dbReference type="Pfam" id="PF25917">
    <property type="entry name" value="BSH_RND"/>
    <property type="match status" value="1"/>
</dbReference>
<dbReference type="Pfam" id="PF25876">
    <property type="entry name" value="HH_MFP_RND"/>
    <property type="match status" value="1"/>
</dbReference>
<keyword evidence="6" id="KW-1185">Reference proteome</keyword>
<dbReference type="EMBL" id="VLLB01000012">
    <property type="protein sequence ID" value="TWI61177.1"/>
    <property type="molecule type" value="Genomic_DNA"/>
</dbReference>
<organism evidence="5 6">
    <name type="scientific">Pseudoduganella lurida</name>
    <dbReference type="NCBI Taxonomy" id="1036180"/>
    <lineage>
        <taxon>Bacteria</taxon>
        <taxon>Pseudomonadati</taxon>
        <taxon>Pseudomonadota</taxon>
        <taxon>Betaproteobacteria</taxon>
        <taxon>Burkholderiales</taxon>
        <taxon>Oxalobacteraceae</taxon>
        <taxon>Telluria group</taxon>
        <taxon>Pseudoduganella</taxon>
    </lineage>
</organism>
<feature type="domain" description="CusB-like beta-barrel" evidence="4">
    <location>
        <begin position="224"/>
        <end position="297"/>
    </location>
</feature>
<dbReference type="InterPro" id="IPR058624">
    <property type="entry name" value="MdtA-like_HH"/>
</dbReference>
<evidence type="ECO:0000259" key="4">
    <source>
        <dbReference type="Pfam" id="PF25954"/>
    </source>
</evidence>
<evidence type="ECO:0000313" key="6">
    <source>
        <dbReference type="Proteomes" id="UP000318431"/>
    </source>
</evidence>
<dbReference type="OrthoDB" id="9806939at2"/>
<dbReference type="Pfam" id="PF25954">
    <property type="entry name" value="Beta-barrel_RND_2"/>
    <property type="match status" value="1"/>
</dbReference>